<protein>
    <submittedName>
        <fullName evidence="3">FAD-dependent oxidoreductase</fullName>
        <ecNumber evidence="3">1.-.-.-</ecNumber>
    </submittedName>
</protein>
<comment type="caution">
    <text evidence="3">The sequence shown here is derived from an EMBL/GenBank/DDBJ whole genome shotgun (WGS) entry which is preliminary data.</text>
</comment>
<evidence type="ECO:0000256" key="1">
    <source>
        <dbReference type="ARBA" id="ARBA00023002"/>
    </source>
</evidence>
<dbReference type="EMBL" id="JBHOMY010000048">
    <property type="protein sequence ID" value="MFC1458344.1"/>
    <property type="molecule type" value="Genomic_DNA"/>
</dbReference>
<name>A0ABV6YAS1_9HYPH</name>
<keyword evidence="4" id="KW-1185">Reference proteome</keyword>
<proteinExistence type="predicted"/>
<sequence>MKEVDALVIGGGFYGCHIALGLAELGFRRIRLIEREPSIMLRASYVNQARVHNGYHYPRSLPTGISSRRNFGRFVEEHAYAVLHDVEMVYGIARNSRVTGSQFARFCAEIGAPCRENMRAMTELFDPALVESCFSVTEIAFDSSALARDLLSRLDAAGVECRFGVSGRVAQWDDNSVLVETTDEPVQAHYVFNCTYAYLDDIGVRVRNKVKKELAEIALIQPPREMAGRAVTMMDGPFFSSMPFPAQSCYSLTHVRYTPHTSWTDAGDEALQFSGSRAQTMIRDAIRYMPCMRASTYLGSLYELKAILVKSEDSDSRPIVFEQSADTDRIYSVLGSKIDNIYDVLTYLKQKQWPLP</sequence>
<dbReference type="PROSITE" id="PS51257">
    <property type="entry name" value="PROKAR_LIPOPROTEIN"/>
    <property type="match status" value="1"/>
</dbReference>
<evidence type="ECO:0000313" key="4">
    <source>
        <dbReference type="Proteomes" id="UP001593940"/>
    </source>
</evidence>
<gene>
    <name evidence="3" type="ORF">ACETIH_16895</name>
</gene>
<evidence type="ECO:0000259" key="2">
    <source>
        <dbReference type="Pfam" id="PF01266"/>
    </source>
</evidence>
<dbReference type="SUPFAM" id="SSF51905">
    <property type="entry name" value="FAD/NAD(P)-binding domain"/>
    <property type="match status" value="1"/>
</dbReference>
<dbReference type="Gene3D" id="3.30.9.10">
    <property type="entry name" value="D-Amino Acid Oxidase, subunit A, domain 2"/>
    <property type="match status" value="1"/>
</dbReference>
<dbReference type="EC" id="1.-.-.-" evidence="3"/>
<dbReference type="GO" id="GO:0016491">
    <property type="term" value="F:oxidoreductase activity"/>
    <property type="evidence" value="ECO:0007669"/>
    <property type="project" value="UniProtKB-KW"/>
</dbReference>
<feature type="domain" description="FAD dependent oxidoreductase" evidence="2">
    <location>
        <begin position="5"/>
        <end position="291"/>
    </location>
</feature>
<dbReference type="Pfam" id="PF01266">
    <property type="entry name" value="DAO"/>
    <property type="match status" value="1"/>
</dbReference>
<evidence type="ECO:0000313" key="3">
    <source>
        <dbReference type="EMBL" id="MFC1458344.1"/>
    </source>
</evidence>
<dbReference type="Gene3D" id="3.50.50.60">
    <property type="entry name" value="FAD/NAD(P)-binding domain"/>
    <property type="match status" value="1"/>
</dbReference>
<organism evidence="3 4">
    <name type="scientific">Microvirga arabica</name>
    <dbReference type="NCBI Taxonomy" id="1128671"/>
    <lineage>
        <taxon>Bacteria</taxon>
        <taxon>Pseudomonadati</taxon>
        <taxon>Pseudomonadota</taxon>
        <taxon>Alphaproteobacteria</taxon>
        <taxon>Hyphomicrobiales</taxon>
        <taxon>Methylobacteriaceae</taxon>
        <taxon>Microvirga</taxon>
    </lineage>
</organism>
<accession>A0ABV6YAS1</accession>
<keyword evidence="1 3" id="KW-0560">Oxidoreductase</keyword>
<dbReference type="InterPro" id="IPR006076">
    <property type="entry name" value="FAD-dep_OxRdtase"/>
</dbReference>
<dbReference type="Proteomes" id="UP001593940">
    <property type="component" value="Unassembled WGS sequence"/>
</dbReference>
<dbReference type="InterPro" id="IPR036188">
    <property type="entry name" value="FAD/NAD-bd_sf"/>
</dbReference>
<dbReference type="RefSeq" id="WP_377030309.1">
    <property type="nucleotide sequence ID" value="NZ_JBHOMY010000048.1"/>
</dbReference>
<reference evidence="3 4" key="1">
    <citation type="submission" date="2024-09" db="EMBL/GenBank/DDBJ databases">
        <title>Nodulacao em especies de Leguminosae Basais da Amazonia e Caracterizacao dos Rizobios e Bacterias Associadas aos Nodulos.</title>
        <authorList>
            <person name="Jambeiro I.C.A."/>
            <person name="Lopes I.S."/>
            <person name="Aguiar E.R.G.R."/>
            <person name="Santos A.F.J."/>
            <person name="Dos Santos J.M.F."/>
            <person name="Gross E."/>
        </authorList>
    </citation>
    <scope>NUCLEOTIDE SEQUENCE [LARGE SCALE GENOMIC DNA]</scope>
    <source>
        <strain evidence="3 4">BRUESC1165</strain>
    </source>
</reference>